<name>A0A9X6Z8C0_BACCE</name>
<evidence type="ECO:0000313" key="1">
    <source>
        <dbReference type="EMBL" id="PFD20468.1"/>
    </source>
</evidence>
<comment type="caution">
    <text evidence="1">The sequence shown here is derived from an EMBL/GenBank/DDBJ whole genome shotgun (WGS) entry which is preliminary data.</text>
</comment>
<dbReference type="EMBL" id="NTRC01000012">
    <property type="protein sequence ID" value="PFD20468.1"/>
    <property type="molecule type" value="Genomic_DNA"/>
</dbReference>
<dbReference type="Proteomes" id="UP000219743">
    <property type="component" value="Unassembled WGS sequence"/>
</dbReference>
<dbReference type="AlphaFoldDB" id="A0A9X6Z8C0"/>
<protein>
    <submittedName>
        <fullName evidence="1">Uncharacterized protein</fullName>
    </submittedName>
</protein>
<sequence>MILSKYTLRYVVTGKNRFYKHTFPVISLSEAEALQKGEDELNRRFGANYYEDLRIQNVVPLNNINSITKTISRTS</sequence>
<gene>
    <name evidence="1" type="ORF">CN263_17335</name>
</gene>
<accession>A0A9X6Z8C0</accession>
<dbReference type="RefSeq" id="WP_098330390.1">
    <property type="nucleotide sequence ID" value="NZ_NTRC01000012.1"/>
</dbReference>
<reference evidence="1 2" key="1">
    <citation type="submission" date="2017-09" db="EMBL/GenBank/DDBJ databases">
        <title>Large-scale bioinformatics analysis of Bacillus genomes uncovers conserved roles of natural products in bacterial physiology.</title>
        <authorList>
            <consortium name="Agbiome Team Llc"/>
            <person name="Bleich R.M."/>
            <person name="Kirk G.J."/>
            <person name="Santa Maria K.C."/>
            <person name="Allen S.E."/>
            <person name="Farag S."/>
            <person name="Shank E.A."/>
            <person name="Bowers A."/>
        </authorList>
    </citation>
    <scope>NUCLEOTIDE SEQUENCE [LARGE SCALE GENOMIC DNA]</scope>
    <source>
        <strain evidence="1 2">AFS024404</strain>
    </source>
</reference>
<organism evidence="1 2">
    <name type="scientific">Bacillus cereus</name>
    <dbReference type="NCBI Taxonomy" id="1396"/>
    <lineage>
        <taxon>Bacteria</taxon>
        <taxon>Bacillati</taxon>
        <taxon>Bacillota</taxon>
        <taxon>Bacilli</taxon>
        <taxon>Bacillales</taxon>
        <taxon>Bacillaceae</taxon>
        <taxon>Bacillus</taxon>
        <taxon>Bacillus cereus group</taxon>
    </lineage>
</organism>
<proteinExistence type="predicted"/>
<evidence type="ECO:0000313" key="2">
    <source>
        <dbReference type="Proteomes" id="UP000219743"/>
    </source>
</evidence>